<dbReference type="InterPro" id="IPR035965">
    <property type="entry name" value="PAS-like_dom_sf"/>
</dbReference>
<feature type="domain" description="PAC" evidence="18">
    <location>
        <begin position="363"/>
        <end position="415"/>
    </location>
</feature>
<dbReference type="SMART" id="SM00091">
    <property type="entry name" value="PAS"/>
    <property type="match status" value="3"/>
</dbReference>
<evidence type="ECO:0000256" key="12">
    <source>
        <dbReference type="ARBA" id="ARBA00022777"/>
    </source>
</evidence>
<gene>
    <name evidence="19" type="ORF">NYR54_05505</name>
</gene>
<dbReference type="SMART" id="SM00086">
    <property type="entry name" value="PAC"/>
    <property type="match status" value="3"/>
</dbReference>
<sequence length="619" mass="68777">MEFPVEGGGETGALIQSHDWASTSLGPICRWPDCLRFAVRLMLPARSQMVIFWGPEFVAIYNDAYAEVIGNKHPGALGRPAREIWTELWGDLGPLLQRVYDEGETIFAEDRSFRLERYGYPEDVSFDISYSPLRDETNAIRGVICIVNETTDRVEARRALAKAQERLSYALSASGMIGTFDWHIQSDEFFSDAQFAAMFSVDPHRDTTSVSVMEYLARIHPDDRERIAAAVDHAIETGEKYAQECRYLQPDGTVRWIEVRGGIVYDASGKAERFAGAAVDITDRKEREEALHRLAAIVASSEDAIMSTDLDVRITSWNRGAERLYGYSAEEAIGRPATFLLPEDRADEEPMIIERIRRGERIETYETKRRRRDGTLVDVSLTVSPVHDFSGRIVGASKIARDITERKKAERLERYLIGELKHRVKNTLATVRAIARQTFGKESSREVREAFDARLLSLSRAHDLLTARNWNGAELSAVIAEVLAPYEKERFEIAGPAVLLPAKSVLTFSLALHELATNAAKYGALSHSSGKVSITWTLGAGAVPQLDLRWEERGGPLVSEPVQKGFGSKLIEEILSAELDGEAGIFFEPSGVVCKVRAPMSVDEDPAVPGRSQAAGSGR</sequence>
<dbReference type="PANTHER" id="PTHR41523">
    <property type="entry name" value="TWO-COMPONENT SYSTEM SENSOR PROTEIN"/>
    <property type="match status" value="1"/>
</dbReference>
<dbReference type="EC" id="2.7.13.3" evidence="2"/>
<evidence type="ECO:0000256" key="5">
    <source>
        <dbReference type="ARBA" id="ARBA00022553"/>
    </source>
</evidence>
<feature type="domain" description="PAC" evidence="18">
    <location>
        <begin position="241"/>
        <end position="293"/>
    </location>
</feature>
<dbReference type="Pfam" id="PF08447">
    <property type="entry name" value="PAS_3"/>
    <property type="match status" value="1"/>
</dbReference>
<evidence type="ECO:0000256" key="1">
    <source>
        <dbReference type="ARBA" id="ARBA00000085"/>
    </source>
</evidence>
<evidence type="ECO:0000313" key="19">
    <source>
        <dbReference type="EMBL" id="MCT8989748.1"/>
    </source>
</evidence>
<keyword evidence="13" id="KW-0067">ATP-binding</keyword>
<keyword evidence="10" id="KW-0677">Repeat</keyword>
<dbReference type="InterPro" id="IPR001610">
    <property type="entry name" value="PAC"/>
</dbReference>
<dbReference type="PROSITE" id="PS50113">
    <property type="entry name" value="PAC"/>
    <property type="match status" value="3"/>
</dbReference>
<keyword evidence="4" id="KW-0600">Photoreceptor protein</keyword>
<dbReference type="Proteomes" id="UP001149009">
    <property type="component" value="Unassembled WGS sequence"/>
</dbReference>
<dbReference type="AlphaFoldDB" id="A0A9X2X6V6"/>
<reference evidence="19" key="1">
    <citation type="submission" date="2022-08" db="EMBL/GenBank/DDBJ databases">
        <title>Chelativorans sichuanense sp. nov., a paraffin oil-degrading bacterium isolated from a mixture of oil-based drill cuttings and paddy soil.</title>
        <authorList>
            <person name="Yu J."/>
            <person name="Liu H."/>
            <person name="Chen Q."/>
        </authorList>
    </citation>
    <scope>NUCLEOTIDE SEQUENCE</scope>
    <source>
        <strain evidence="19">SCAU 2101</strain>
    </source>
</reference>
<feature type="domain" description="PAC" evidence="18">
    <location>
        <begin position="109"/>
        <end position="162"/>
    </location>
</feature>
<evidence type="ECO:0000256" key="14">
    <source>
        <dbReference type="ARBA" id="ARBA00022991"/>
    </source>
</evidence>
<keyword evidence="16" id="KW-0675">Receptor</keyword>
<dbReference type="InterPro" id="IPR000014">
    <property type="entry name" value="PAS"/>
</dbReference>
<dbReference type="Gene3D" id="3.30.450.20">
    <property type="entry name" value="PAS domain"/>
    <property type="match status" value="3"/>
</dbReference>
<keyword evidence="11" id="KW-0547">Nucleotide-binding</keyword>
<keyword evidence="15" id="KW-0843">Virulence</keyword>
<evidence type="ECO:0000259" key="18">
    <source>
        <dbReference type="PROSITE" id="PS50113"/>
    </source>
</evidence>
<evidence type="ECO:0000256" key="16">
    <source>
        <dbReference type="ARBA" id="ARBA00023170"/>
    </source>
</evidence>
<dbReference type="GO" id="GO:0006355">
    <property type="term" value="P:regulation of DNA-templated transcription"/>
    <property type="evidence" value="ECO:0007669"/>
    <property type="project" value="InterPro"/>
</dbReference>
<comment type="caution">
    <text evidence="19">The sequence shown here is derived from an EMBL/GenBank/DDBJ whole genome shotgun (WGS) entry which is preliminary data.</text>
</comment>
<dbReference type="InterPro" id="IPR013767">
    <property type="entry name" value="PAS_fold"/>
</dbReference>
<evidence type="ECO:0000256" key="3">
    <source>
        <dbReference type="ARBA" id="ARBA00021740"/>
    </source>
</evidence>
<dbReference type="InterPro" id="IPR011102">
    <property type="entry name" value="Sig_transdc_His_kinase_HWE"/>
</dbReference>
<dbReference type="PANTHER" id="PTHR41523:SF8">
    <property type="entry name" value="ETHYLENE RESPONSE SENSOR PROTEIN"/>
    <property type="match status" value="1"/>
</dbReference>
<dbReference type="Pfam" id="PF00989">
    <property type="entry name" value="PAS"/>
    <property type="match status" value="1"/>
</dbReference>
<dbReference type="InterPro" id="IPR036890">
    <property type="entry name" value="HATPase_C_sf"/>
</dbReference>
<protein>
    <recommendedName>
        <fullName evidence="3">Blue-light-activated histidine kinase</fullName>
        <ecNumber evidence="2">2.7.13.3</ecNumber>
    </recommendedName>
</protein>
<keyword evidence="8" id="KW-0288">FMN</keyword>
<evidence type="ECO:0000256" key="8">
    <source>
        <dbReference type="ARBA" id="ARBA00022643"/>
    </source>
</evidence>
<keyword evidence="6" id="KW-0716">Sensory transduction</keyword>
<keyword evidence="9" id="KW-0808">Transferase</keyword>
<evidence type="ECO:0000256" key="10">
    <source>
        <dbReference type="ARBA" id="ARBA00022737"/>
    </source>
</evidence>
<keyword evidence="20" id="KW-1185">Reference proteome</keyword>
<evidence type="ECO:0000256" key="15">
    <source>
        <dbReference type="ARBA" id="ARBA00023026"/>
    </source>
</evidence>
<name>A0A9X2X6V6_9HYPH</name>
<evidence type="ECO:0000256" key="9">
    <source>
        <dbReference type="ARBA" id="ARBA00022679"/>
    </source>
</evidence>
<dbReference type="Gene3D" id="3.30.565.10">
    <property type="entry name" value="Histidine kinase-like ATPase, C-terminal domain"/>
    <property type="match status" value="1"/>
</dbReference>
<evidence type="ECO:0000256" key="6">
    <source>
        <dbReference type="ARBA" id="ARBA00022606"/>
    </source>
</evidence>
<dbReference type="SUPFAM" id="SSF55785">
    <property type="entry name" value="PYP-like sensor domain (PAS domain)"/>
    <property type="match status" value="3"/>
</dbReference>
<organism evidence="19 20">
    <name type="scientific">Chelativorans petroleitrophicus</name>
    <dbReference type="NCBI Taxonomy" id="2975484"/>
    <lineage>
        <taxon>Bacteria</taxon>
        <taxon>Pseudomonadati</taxon>
        <taxon>Pseudomonadota</taxon>
        <taxon>Alphaproteobacteria</taxon>
        <taxon>Hyphomicrobiales</taxon>
        <taxon>Phyllobacteriaceae</taxon>
        <taxon>Chelativorans</taxon>
    </lineage>
</organism>
<keyword evidence="14" id="KW-0157">Chromophore</keyword>
<dbReference type="EMBL" id="JAODNV010000006">
    <property type="protein sequence ID" value="MCT8989748.1"/>
    <property type="molecule type" value="Genomic_DNA"/>
</dbReference>
<dbReference type="InterPro" id="IPR000700">
    <property type="entry name" value="PAS-assoc_C"/>
</dbReference>
<evidence type="ECO:0000259" key="17">
    <source>
        <dbReference type="PROSITE" id="PS50112"/>
    </source>
</evidence>
<evidence type="ECO:0000256" key="11">
    <source>
        <dbReference type="ARBA" id="ARBA00022741"/>
    </source>
</evidence>
<dbReference type="InterPro" id="IPR013656">
    <property type="entry name" value="PAS_4"/>
</dbReference>
<keyword evidence="5" id="KW-0597">Phosphoprotein</keyword>
<keyword evidence="12" id="KW-0418">Kinase</keyword>
<dbReference type="Pfam" id="PF07536">
    <property type="entry name" value="HWE_HK"/>
    <property type="match status" value="1"/>
</dbReference>
<dbReference type="NCBIfam" id="TIGR00229">
    <property type="entry name" value="sensory_box"/>
    <property type="match status" value="2"/>
</dbReference>
<evidence type="ECO:0000256" key="7">
    <source>
        <dbReference type="ARBA" id="ARBA00022630"/>
    </source>
</evidence>
<dbReference type="GO" id="GO:0009881">
    <property type="term" value="F:photoreceptor activity"/>
    <property type="evidence" value="ECO:0007669"/>
    <property type="project" value="UniProtKB-KW"/>
</dbReference>
<evidence type="ECO:0000313" key="20">
    <source>
        <dbReference type="Proteomes" id="UP001149009"/>
    </source>
</evidence>
<dbReference type="PROSITE" id="PS50112">
    <property type="entry name" value="PAS"/>
    <property type="match status" value="1"/>
</dbReference>
<comment type="catalytic activity">
    <reaction evidence="1">
        <text>ATP + protein L-histidine = ADP + protein N-phospho-L-histidine.</text>
        <dbReference type="EC" id="2.7.13.3"/>
    </reaction>
</comment>
<proteinExistence type="predicted"/>
<keyword evidence="7" id="KW-0285">Flavoprotein</keyword>
<dbReference type="GO" id="GO:0005524">
    <property type="term" value="F:ATP binding"/>
    <property type="evidence" value="ECO:0007669"/>
    <property type="project" value="UniProtKB-KW"/>
</dbReference>
<accession>A0A9X2X6V6</accession>
<evidence type="ECO:0000256" key="13">
    <source>
        <dbReference type="ARBA" id="ARBA00022840"/>
    </source>
</evidence>
<evidence type="ECO:0000256" key="2">
    <source>
        <dbReference type="ARBA" id="ARBA00012438"/>
    </source>
</evidence>
<dbReference type="CDD" id="cd00130">
    <property type="entry name" value="PAS"/>
    <property type="match status" value="2"/>
</dbReference>
<dbReference type="Pfam" id="PF08448">
    <property type="entry name" value="PAS_4"/>
    <property type="match status" value="1"/>
</dbReference>
<dbReference type="RefSeq" id="WP_261514601.1">
    <property type="nucleotide sequence ID" value="NZ_JAODNV010000006.1"/>
</dbReference>
<dbReference type="InterPro" id="IPR013655">
    <property type="entry name" value="PAS_fold_3"/>
</dbReference>
<feature type="domain" description="PAS" evidence="17">
    <location>
        <begin position="290"/>
        <end position="360"/>
    </location>
</feature>
<evidence type="ECO:0000256" key="4">
    <source>
        <dbReference type="ARBA" id="ARBA00022543"/>
    </source>
</evidence>
<dbReference type="SMART" id="SM00911">
    <property type="entry name" value="HWE_HK"/>
    <property type="match status" value="1"/>
</dbReference>
<dbReference type="GO" id="GO:0004673">
    <property type="term" value="F:protein histidine kinase activity"/>
    <property type="evidence" value="ECO:0007669"/>
    <property type="project" value="UniProtKB-EC"/>
</dbReference>
<dbReference type="Gene3D" id="2.10.70.100">
    <property type="match status" value="1"/>
</dbReference>